<dbReference type="InterPro" id="IPR046953">
    <property type="entry name" value="Spore_GerAC-like_C"/>
</dbReference>
<feature type="chain" id="PRO_5038578379" evidence="8">
    <location>
        <begin position="22"/>
        <end position="384"/>
    </location>
</feature>
<evidence type="ECO:0000259" key="9">
    <source>
        <dbReference type="Pfam" id="PF05504"/>
    </source>
</evidence>
<sequence>MKCLQLILVLLLISITQTGCWNRVELTEKGFIMGVAIDQIKPGTIKFSVQLYKPGQMAGGQGGKQDNSFFNIETRSESIFDAVRDITLHLGRRAQFSHMRVIIINEKTAKREDLISLLEFFYRDHEPRLNTKVLISEGDASEFLKIKPLIEQTVTQQLNRMQEIGNVGTGKVPDVNLLELSQALKSQVPNIALPVASKKKDVVILAGMAMIKKGKMIGTLRGKQTENVLMLSDQYKSGVLQIPCEKTSKDAKNSTEAVEIQMVKTKLKPILKMDPLKVKVDVNIAGNIGELKCTKFEKREDQVKFQKKVQKLMEERLKDTIRFTQKEKIDLIGLGNQIYRSNPKLWKKWKKDWDNRYSTAKFEVKVKFDIRNTLSIVGKPLSDK</sequence>
<accession>A0A368WDM9</accession>
<dbReference type="AlphaFoldDB" id="A0A368WDM9"/>
<gene>
    <name evidence="11" type="ORF">DFP97_101157</name>
</gene>
<feature type="domain" description="Spore germination GerAC-like C-terminal" evidence="9">
    <location>
        <begin position="207"/>
        <end position="373"/>
    </location>
</feature>
<keyword evidence="3" id="KW-0309">Germination</keyword>
<dbReference type="GO" id="GO:0016020">
    <property type="term" value="C:membrane"/>
    <property type="evidence" value="ECO:0007669"/>
    <property type="project" value="UniProtKB-SubCell"/>
</dbReference>
<dbReference type="RefSeq" id="WP_114378071.1">
    <property type="nucleotide sequence ID" value="NZ_QPJD01000001.1"/>
</dbReference>
<dbReference type="GO" id="GO:0009847">
    <property type="term" value="P:spore germination"/>
    <property type="evidence" value="ECO:0007669"/>
    <property type="project" value="InterPro"/>
</dbReference>
<dbReference type="Pfam" id="PF25198">
    <property type="entry name" value="Spore_GerAC_N"/>
    <property type="match status" value="1"/>
</dbReference>
<dbReference type="Proteomes" id="UP000252415">
    <property type="component" value="Unassembled WGS sequence"/>
</dbReference>
<dbReference type="InterPro" id="IPR008844">
    <property type="entry name" value="Spore_GerAC-like"/>
</dbReference>
<name>A0A368WDM9_9BACL</name>
<evidence type="ECO:0000256" key="8">
    <source>
        <dbReference type="SAM" id="SignalP"/>
    </source>
</evidence>
<keyword evidence="6" id="KW-0564">Palmitate</keyword>
<dbReference type="PANTHER" id="PTHR35789">
    <property type="entry name" value="SPORE GERMINATION PROTEIN B3"/>
    <property type="match status" value="1"/>
</dbReference>
<evidence type="ECO:0000256" key="2">
    <source>
        <dbReference type="ARBA" id="ARBA00007886"/>
    </source>
</evidence>
<dbReference type="InterPro" id="IPR038501">
    <property type="entry name" value="Spore_GerAC_C_sf"/>
</dbReference>
<evidence type="ECO:0000313" key="12">
    <source>
        <dbReference type="Proteomes" id="UP000252415"/>
    </source>
</evidence>
<dbReference type="InterPro" id="IPR057336">
    <property type="entry name" value="GerAC_N"/>
</dbReference>
<evidence type="ECO:0000256" key="6">
    <source>
        <dbReference type="ARBA" id="ARBA00023139"/>
    </source>
</evidence>
<evidence type="ECO:0000256" key="7">
    <source>
        <dbReference type="ARBA" id="ARBA00023288"/>
    </source>
</evidence>
<protein>
    <submittedName>
        <fullName evidence="11">Spore germination protein KC</fullName>
    </submittedName>
</protein>
<organism evidence="11 12">
    <name type="scientific">Paenibacillus prosopidis</name>
    <dbReference type="NCBI Taxonomy" id="630520"/>
    <lineage>
        <taxon>Bacteria</taxon>
        <taxon>Bacillati</taxon>
        <taxon>Bacillota</taxon>
        <taxon>Bacilli</taxon>
        <taxon>Bacillales</taxon>
        <taxon>Paenibacillaceae</taxon>
        <taxon>Paenibacillus</taxon>
    </lineage>
</organism>
<dbReference type="Gene3D" id="6.20.190.10">
    <property type="entry name" value="Nutrient germinant receptor protein C, domain 1"/>
    <property type="match status" value="1"/>
</dbReference>
<feature type="domain" description="Spore germination protein N-terminal" evidence="10">
    <location>
        <begin position="22"/>
        <end position="196"/>
    </location>
</feature>
<dbReference type="OrthoDB" id="2569624at2"/>
<dbReference type="EMBL" id="QPJD01000001">
    <property type="protein sequence ID" value="RCW51814.1"/>
    <property type="molecule type" value="Genomic_DNA"/>
</dbReference>
<comment type="caution">
    <text evidence="11">The sequence shown here is derived from an EMBL/GenBank/DDBJ whole genome shotgun (WGS) entry which is preliminary data.</text>
</comment>
<evidence type="ECO:0000256" key="4">
    <source>
        <dbReference type="ARBA" id="ARBA00022729"/>
    </source>
</evidence>
<evidence type="ECO:0000313" key="11">
    <source>
        <dbReference type="EMBL" id="RCW51814.1"/>
    </source>
</evidence>
<feature type="signal peptide" evidence="8">
    <location>
        <begin position="1"/>
        <end position="21"/>
    </location>
</feature>
<evidence type="ECO:0000256" key="5">
    <source>
        <dbReference type="ARBA" id="ARBA00023136"/>
    </source>
</evidence>
<dbReference type="PANTHER" id="PTHR35789:SF1">
    <property type="entry name" value="SPORE GERMINATION PROTEIN B3"/>
    <property type="match status" value="1"/>
</dbReference>
<keyword evidence="4 8" id="KW-0732">Signal</keyword>
<evidence type="ECO:0000256" key="3">
    <source>
        <dbReference type="ARBA" id="ARBA00022544"/>
    </source>
</evidence>
<keyword evidence="7" id="KW-0449">Lipoprotein</keyword>
<evidence type="ECO:0000256" key="1">
    <source>
        <dbReference type="ARBA" id="ARBA00004635"/>
    </source>
</evidence>
<keyword evidence="5" id="KW-0472">Membrane</keyword>
<dbReference type="NCBIfam" id="TIGR02887">
    <property type="entry name" value="spore_ger_x_C"/>
    <property type="match status" value="1"/>
</dbReference>
<proteinExistence type="inferred from homology"/>
<keyword evidence="12" id="KW-1185">Reference proteome</keyword>
<dbReference type="Pfam" id="PF05504">
    <property type="entry name" value="Spore_GerAC"/>
    <property type="match status" value="1"/>
</dbReference>
<comment type="similarity">
    <text evidence="2">Belongs to the GerABKC lipoprotein family.</text>
</comment>
<reference evidence="11 12" key="1">
    <citation type="submission" date="2018-07" db="EMBL/GenBank/DDBJ databases">
        <title>Genomic Encyclopedia of Type Strains, Phase III (KMG-III): the genomes of soil and plant-associated and newly described type strains.</title>
        <authorList>
            <person name="Whitman W."/>
        </authorList>
    </citation>
    <scope>NUCLEOTIDE SEQUENCE [LARGE SCALE GENOMIC DNA]</scope>
    <source>
        <strain evidence="11 12">CECT 7506</strain>
    </source>
</reference>
<evidence type="ECO:0000259" key="10">
    <source>
        <dbReference type="Pfam" id="PF25198"/>
    </source>
</evidence>
<comment type="subcellular location">
    <subcellularLocation>
        <location evidence="1">Membrane</location>
        <topology evidence="1">Lipid-anchor</topology>
    </subcellularLocation>
</comment>
<dbReference type="Gene3D" id="3.30.300.210">
    <property type="entry name" value="Nutrient germinant receptor protein C, domain 3"/>
    <property type="match status" value="1"/>
</dbReference>